<keyword evidence="3" id="KW-1185">Reference proteome</keyword>
<dbReference type="AlphaFoldDB" id="A0A5N5FQI3"/>
<keyword evidence="1" id="KW-1133">Transmembrane helix</keyword>
<name>A0A5N5FQI3_9ROSA</name>
<keyword evidence="1" id="KW-0812">Transmembrane</keyword>
<dbReference type="InterPro" id="IPR017395">
    <property type="entry name" value="Chlorophyllase-like"/>
</dbReference>
<dbReference type="Proteomes" id="UP000327157">
    <property type="component" value="Chromosome 11"/>
</dbReference>
<comment type="caution">
    <text evidence="2">The sequence shown here is derived from an EMBL/GenBank/DDBJ whole genome shotgun (WGS) entry which is preliminary data.</text>
</comment>
<reference evidence="2 3" key="3">
    <citation type="submission" date="2019-11" db="EMBL/GenBank/DDBJ databases">
        <title>A de novo genome assembly of a pear dwarfing rootstock.</title>
        <authorList>
            <person name="Wang F."/>
            <person name="Wang J."/>
            <person name="Li S."/>
            <person name="Zhang Y."/>
            <person name="Fang M."/>
            <person name="Ma L."/>
            <person name="Zhao Y."/>
            <person name="Jiang S."/>
        </authorList>
    </citation>
    <scope>NUCLEOTIDE SEQUENCE [LARGE SCALE GENOMIC DNA]</scope>
    <source>
        <strain evidence="2">S2</strain>
        <tissue evidence="2">Leaf</tissue>
    </source>
</reference>
<dbReference type="Gene3D" id="3.40.50.1820">
    <property type="entry name" value="alpha/beta hydrolase"/>
    <property type="match status" value="1"/>
</dbReference>
<dbReference type="PANTHER" id="PTHR33428:SF10">
    <property type="entry name" value="CHLOROPHYLLASE-1"/>
    <property type="match status" value="1"/>
</dbReference>
<dbReference type="Pfam" id="PF07224">
    <property type="entry name" value="Chlorophyllase"/>
    <property type="match status" value="1"/>
</dbReference>
<dbReference type="InterPro" id="IPR029058">
    <property type="entry name" value="AB_hydrolase_fold"/>
</dbReference>
<dbReference type="OrthoDB" id="2093222at2759"/>
<evidence type="ECO:0000256" key="1">
    <source>
        <dbReference type="SAM" id="Phobius"/>
    </source>
</evidence>
<dbReference type="SUPFAM" id="SSF53474">
    <property type="entry name" value="alpha/beta-Hydrolases"/>
    <property type="match status" value="1"/>
</dbReference>
<reference evidence="3" key="2">
    <citation type="submission" date="2019-10" db="EMBL/GenBank/DDBJ databases">
        <title>A de novo genome assembly of a pear dwarfing rootstock.</title>
        <authorList>
            <person name="Wang F."/>
            <person name="Wang J."/>
            <person name="Li S."/>
            <person name="Zhang Y."/>
            <person name="Fang M."/>
            <person name="Ma L."/>
            <person name="Zhao Y."/>
            <person name="Jiang S."/>
        </authorList>
    </citation>
    <scope>NUCLEOTIDE SEQUENCE [LARGE SCALE GENOMIC DNA]</scope>
</reference>
<dbReference type="GO" id="GO:0047746">
    <property type="term" value="F:chlorophyllase activity"/>
    <property type="evidence" value="ECO:0007669"/>
    <property type="project" value="TreeGrafter"/>
</dbReference>
<evidence type="ECO:0000313" key="2">
    <source>
        <dbReference type="EMBL" id="KAB2605386.1"/>
    </source>
</evidence>
<feature type="transmembrane region" description="Helical" evidence="1">
    <location>
        <begin position="88"/>
        <end position="108"/>
    </location>
</feature>
<feature type="transmembrane region" description="Helical" evidence="1">
    <location>
        <begin position="57"/>
        <end position="76"/>
    </location>
</feature>
<dbReference type="GO" id="GO:0015996">
    <property type="term" value="P:chlorophyll catabolic process"/>
    <property type="evidence" value="ECO:0007669"/>
    <property type="project" value="UniProtKB-UniPathway"/>
</dbReference>
<accession>A0A5N5FQI3</accession>
<organism evidence="2 3">
    <name type="scientific">Pyrus ussuriensis x Pyrus communis</name>
    <dbReference type="NCBI Taxonomy" id="2448454"/>
    <lineage>
        <taxon>Eukaryota</taxon>
        <taxon>Viridiplantae</taxon>
        <taxon>Streptophyta</taxon>
        <taxon>Embryophyta</taxon>
        <taxon>Tracheophyta</taxon>
        <taxon>Spermatophyta</taxon>
        <taxon>Magnoliopsida</taxon>
        <taxon>eudicotyledons</taxon>
        <taxon>Gunneridae</taxon>
        <taxon>Pentapetalae</taxon>
        <taxon>rosids</taxon>
        <taxon>fabids</taxon>
        <taxon>Rosales</taxon>
        <taxon>Rosaceae</taxon>
        <taxon>Amygdaloideae</taxon>
        <taxon>Maleae</taxon>
        <taxon>Pyrus</taxon>
    </lineage>
</organism>
<dbReference type="EMBL" id="SMOL01000559">
    <property type="protein sequence ID" value="KAB2605386.1"/>
    <property type="molecule type" value="Genomic_DNA"/>
</dbReference>
<reference evidence="2 3" key="1">
    <citation type="submission" date="2019-09" db="EMBL/GenBank/DDBJ databases">
        <authorList>
            <person name="Ou C."/>
        </authorList>
    </citation>
    <scope>NUCLEOTIDE SEQUENCE [LARGE SCALE GENOMIC DNA]</scope>
    <source>
        <strain evidence="2">S2</strain>
        <tissue evidence="2">Leaf</tissue>
    </source>
</reference>
<sequence length="332" mass="35916">MSPMALVEKFKSAARTASVFYQGNCTFKCITEETPLSSCFDSSAPPRPLFIVTPTVAGTYPVILLHHGFYLSNYFYKELLQHKASHGFVAVAPQLGFVILISYVGMYVPPSGPEEIELGAKVINWLPKGLQSLLPENVIADFTKVALSGHSRGGKTEFATALGHAKSSLSLKISVLIGIDPVAGADQHCRTYPHILTYSPQSFNLSIPVAVIGTRLGPEPKNACMAQPCALDGVNHKEFFYECKAPCALFVVKDYGHMDMLDDDPRGVVGALSGCMCENGKGPRELMRKAVGGIVVAFLKAYWNGDDRDLVAIVGDPYISPAKLDAVQFIRA</sequence>
<dbReference type="UniPathway" id="UPA00674"/>
<protein>
    <submittedName>
        <fullName evidence="2">Chlorophyllase-1</fullName>
    </submittedName>
</protein>
<keyword evidence="1" id="KW-0472">Membrane</keyword>
<proteinExistence type="predicted"/>
<evidence type="ECO:0000313" key="3">
    <source>
        <dbReference type="Proteomes" id="UP000327157"/>
    </source>
</evidence>
<gene>
    <name evidence="2" type="ORF">D8674_005103</name>
</gene>
<dbReference type="PANTHER" id="PTHR33428">
    <property type="entry name" value="CHLOROPHYLLASE-2, CHLOROPLASTIC"/>
    <property type="match status" value="1"/>
</dbReference>